<protein>
    <recommendedName>
        <fullName evidence="1">STAS domain-containing protein</fullName>
    </recommendedName>
</protein>
<dbReference type="InterPro" id="IPR058548">
    <property type="entry name" value="MlaB-like_STAS"/>
</dbReference>
<gene>
    <name evidence="2" type="ORF">AMOR_19090</name>
</gene>
<evidence type="ECO:0000313" key="3">
    <source>
        <dbReference type="Proteomes" id="UP001162891"/>
    </source>
</evidence>
<proteinExistence type="predicted"/>
<dbReference type="SUPFAM" id="SSF52091">
    <property type="entry name" value="SpoIIaa-like"/>
    <property type="match status" value="1"/>
</dbReference>
<feature type="domain" description="STAS" evidence="1">
    <location>
        <begin position="38"/>
        <end position="112"/>
    </location>
</feature>
<name>A0ABN6MT29_9BACT</name>
<dbReference type="InterPro" id="IPR002645">
    <property type="entry name" value="STAS_dom"/>
</dbReference>
<dbReference type="PROSITE" id="PS50801">
    <property type="entry name" value="STAS"/>
    <property type="match status" value="1"/>
</dbReference>
<reference evidence="3" key="1">
    <citation type="journal article" date="2022" name="Int. J. Syst. Evol. Microbiol.">
        <title>Anaeromyxobacter oryzae sp. nov., Anaeromyxobacter diazotrophicus sp. nov. and Anaeromyxobacter paludicola sp. nov., isolated from paddy soils.</title>
        <authorList>
            <person name="Itoh H."/>
            <person name="Xu Z."/>
            <person name="Mise K."/>
            <person name="Masuda Y."/>
            <person name="Ushijima N."/>
            <person name="Hayakawa C."/>
            <person name="Shiratori Y."/>
            <person name="Senoo K."/>
        </authorList>
    </citation>
    <scope>NUCLEOTIDE SEQUENCE [LARGE SCALE GENOMIC DNA]</scope>
    <source>
        <strain evidence="3">Red232</strain>
    </source>
</reference>
<evidence type="ECO:0000259" key="1">
    <source>
        <dbReference type="PROSITE" id="PS50801"/>
    </source>
</evidence>
<dbReference type="Proteomes" id="UP001162891">
    <property type="component" value="Chromosome"/>
</dbReference>
<dbReference type="RefSeq" id="WP_248360593.1">
    <property type="nucleotide sequence ID" value="NZ_AP025591.1"/>
</dbReference>
<accession>A0ABN6MT29</accession>
<sequence length="124" mass="13403">MDRRTKAVGVDRRVLPRIAGISLGTRHLNGWIEGSRRVLRLRGRFDAAAAAGLLARIREEPEGDLVIDVGLVREFDEVGVAAVARLAEASGDQRIALRGLSTRQLRILRHLGAGLSHIGAGNEP</sequence>
<dbReference type="InterPro" id="IPR036513">
    <property type="entry name" value="STAS_dom_sf"/>
</dbReference>
<dbReference type="EMBL" id="AP025591">
    <property type="protein sequence ID" value="BDG02913.1"/>
    <property type="molecule type" value="Genomic_DNA"/>
</dbReference>
<keyword evidence="3" id="KW-1185">Reference proteome</keyword>
<dbReference type="Gene3D" id="3.30.750.24">
    <property type="entry name" value="STAS domain"/>
    <property type="match status" value="1"/>
</dbReference>
<organism evidence="2 3">
    <name type="scientific">Anaeromyxobacter oryzae</name>
    <dbReference type="NCBI Taxonomy" id="2918170"/>
    <lineage>
        <taxon>Bacteria</taxon>
        <taxon>Pseudomonadati</taxon>
        <taxon>Myxococcota</taxon>
        <taxon>Myxococcia</taxon>
        <taxon>Myxococcales</taxon>
        <taxon>Cystobacterineae</taxon>
        <taxon>Anaeromyxobacteraceae</taxon>
        <taxon>Anaeromyxobacter</taxon>
    </lineage>
</organism>
<dbReference type="Pfam" id="PF13466">
    <property type="entry name" value="STAS_2"/>
    <property type="match status" value="1"/>
</dbReference>
<evidence type="ECO:0000313" key="2">
    <source>
        <dbReference type="EMBL" id="BDG02913.1"/>
    </source>
</evidence>